<dbReference type="RefSeq" id="XP_009024453.1">
    <property type="nucleotide sequence ID" value="XM_009026205.1"/>
</dbReference>
<dbReference type="GeneID" id="20213285"/>
<dbReference type="Gene3D" id="3.80.10.10">
    <property type="entry name" value="Ribonuclease Inhibitor"/>
    <property type="match status" value="1"/>
</dbReference>
<dbReference type="EMBL" id="AMQM01012210">
    <property type="status" value="NOT_ANNOTATED_CDS"/>
    <property type="molecule type" value="Genomic_DNA"/>
</dbReference>
<dbReference type="KEGG" id="hro:HELRODRAFT_195161"/>
<dbReference type="STRING" id="6412.T1FWU0"/>
<sequence length="117" mass="12891">MIMICSFLGVCGNNLVCLELNCCKLVKGRILKIISKACLNLEELHLQSCTGASAASFAFLKSLTSLRVLDLYRTLVDTESLVQIMSSCQKLERVNLGACNNNNECSKVLLKMARKCK</sequence>
<dbReference type="InParanoid" id="T1FWU0"/>
<keyword evidence="3" id="KW-1185">Reference proteome</keyword>
<name>T1FWU0_HELRO</name>
<evidence type="ECO:0000313" key="1">
    <source>
        <dbReference type="EMBL" id="ESN97448.1"/>
    </source>
</evidence>
<dbReference type="EnsemblMetazoa" id="HelroT195161">
    <property type="protein sequence ID" value="HelroP195161"/>
    <property type="gene ID" value="HelroG195161"/>
</dbReference>
<dbReference type="eggNOG" id="KOG1947">
    <property type="taxonomic scope" value="Eukaryota"/>
</dbReference>
<gene>
    <name evidence="2" type="primary">20213285</name>
    <name evidence="1" type="ORF">HELRODRAFT_195161</name>
</gene>
<reference evidence="3" key="1">
    <citation type="submission" date="2012-12" db="EMBL/GenBank/DDBJ databases">
        <authorList>
            <person name="Hellsten U."/>
            <person name="Grimwood J."/>
            <person name="Chapman J.A."/>
            <person name="Shapiro H."/>
            <person name="Aerts A."/>
            <person name="Otillar R.P."/>
            <person name="Terry A.Y."/>
            <person name="Boore J.L."/>
            <person name="Simakov O."/>
            <person name="Marletaz F."/>
            <person name="Cho S.-J."/>
            <person name="Edsinger-Gonzales E."/>
            <person name="Havlak P."/>
            <person name="Kuo D.-H."/>
            <person name="Larsson T."/>
            <person name="Lv J."/>
            <person name="Arendt D."/>
            <person name="Savage R."/>
            <person name="Osoegawa K."/>
            <person name="de Jong P."/>
            <person name="Lindberg D.R."/>
            <person name="Seaver E.C."/>
            <person name="Weisblat D.A."/>
            <person name="Putnam N.H."/>
            <person name="Grigoriev I.V."/>
            <person name="Rokhsar D.S."/>
        </authorList>
    </citation>
    <scope>NUCLEOTIDE SEQUENCE</scope>
</reference>
<dbReference type="SUPFAM" id="SSF52047">
    <property type="entry name" value="RNI-like"/>
    <property type="match status" value="1"/>
</dbReference>
<protein>
    <submittedName>
        <fullName evidence="1 2">Uncharacterized protein</fullName>
    </submittedName>
</protein>
<reference evidence="1 3" key="2">
    <citation type="journal article" date="2013" name="Nature">
        <title>Insights into bilaterian evolution from three spiralian genomes.</title>
        <authorList>
            <person name="Simakov O."/>
            <person name="Marletaz F."/>
            <person name="Cho S.J."/>
            <person name="Edsinger-Gonzales E."/>
            <person name="Havlak P."/>
            <person name="Hellsten U."/>
            <person name="Kuo D.H."/>
            <person name="Larsson T."/>
            <person name="Lv J."/>
            <person name="Arendt D."/>
            <person name="Savage R."/>
            <person name="Osoegawa K."/>
            <person name="de Jong P."/>
            <person name="Grimwood J."/>
            <person name="Chapman J.A."/>
            <person name="Shapiro H."/>
            <person name="Aerts A."/>
            <person name="Otillar R.P."/>
            <person name="Terry A.Y."/>
            <person name="Boore J.L."/>
            <person name="Grigoriev I.V."/>
            <person name="Lindberg D.R."/>
            <person name="Seaver E.C."/>
            <person name="Weisblat D.A."/>
            <person name="Putnam N.H."/>
            <person name="Rokhsar D.S."/>
        </authorList>
    </citation>
    <scope>NUCLEOTIDE SEQUENCE</scope>
</reference>
<dbReference type="OMA" id="MIMICSF"/>
<dbReference type="Proteomes" id="UP000015101">
    <property type="component" value="Unassembled WGS sequence"/>
</dbReference>
<accession>T1FWU0</accession>
<evidence type="ECO:0000313" key="2">
    <source>
        <dbReference type="EnsemblMetazoa" id="HelroP195161"/>
    </source>
</evidence>
<evidence type="ECO:0000313" key="3">
    <source>
        <dbReference type="Proteomes" id="UP000015101"/>
    </source>
</evidence>
<dbReference type="HOGENOM" id="CLU_2090759_0_0_1"/>
<dbReference type="InterPro" id="IPR032675">
    <property type="entry name" value="LRR_dom_sf"/>
</dbReference>
<reference evidence="2" key="3">
    <citation type="submission" date="2015-06" db="UniProtKB">
        <authorList>
            <consortium name="EnsemblMetazoa"/>
        </authorList>
    </citation>
    <scope>IDENTIFICATION</scope>
</reference>
<dbReference type="AlphaFoldDB" id="T1FWU0"/>
<organism evidence="2 3">
    <name type="scientific">Helobdella robusta</name>
    <name type="common">Californian leech</name>
    <dbReference type="NCBI Taxonomy" id="6412"/>
    <lineage>
        <taxon>Eukaryota</taxon>
        <taxon>Metazoa</taxon>
        <taxon>Spiralia</taxon>
        <taxon>Lophotrochozoa</taxon>
        <taxon>Annelida</taxon>
        <taxon>Clitellata</taxon>
        <taxon>Hirudinea</taxon>
        <taxon>Rhynchobdellida</taxon>
        <taxon>Glossiphoniidae</taxon>
        <taxon>Helobdella</taxon>
    </lineage>
</organism>
<dbReference type="EMBL" id="KB097378">
    <property type="protein sequence ID" value="ESN97448.1"/>
    <property type="molecule type" value="Genomic_DNA"/>
</dbReference>
<proteinExistence type="predicted"/>
<dbReference type="CTD" id="20213285"/>
<dbReference type="OrthoDB" id="2153609at2759"/>